<keyword evidence="1" id="KW-1133">Transmembrane helix</keyword>
<name>A0A4Y7XG28_9GAMM</name>
<protein>
    <recommendedName>
        <fullName evidence="4">DUF3619 family protein</fullName>
    </recommendedName>
</protein>
<dbReference type="STRING" id="1120977.GCA_000619845_00139"/>
<comment type="caution">
    <text evidence="2">The sequence shown here is derived from an EMBL/GenBank/DDBJ whole genome shotgun (WGS) entry which is preliminary data.</text>
</comment>
<dbReference type="RefSeq" id="WP_134243015.1">
    <property type="nucleotide sequence ID" value="NZ_SNTY01000003.1"/>
</dbReference>
<gene>
    <name evidence="2" type="ORF">E2B99_00290</name>
</gene>
<keyword evidence="1" id="KW-0812">Transmembrane</keyword>
<dbReference type="EMBL" id="SNTY01000003">
    <property type="protein sequence ID" value="TEU30834.1"/>
    <property type="molecule type" value="Genomic_DNA"/>
</dbReference>
<organism evidence="2 3">
    <name type="scientific">Alkanindiges illinoisensis</name>
    <dbReference type="NCBI Taxonomy" id="197183"/>
    <lineage>
        <taxon>Bacteria</taxon>
        <taxon>Pseudomonadati</taxon>
        <taxon>Pseudomonadota</taxon>
        <taxon>Gammaproteobacteria</taxon>
        <taxon>Moraxellales</taxon>
        <taxon>Moraxellaceae</taxon>
        <taxon>Alkanindiges</taxon>
    </lineage>
</organism>
<evidence type="ECO:0000313" key="3">
    <source>
        <dbReference type="Proteomes" id="UP000297834"/>
    </source>
</evidence>
<evidence type="ECO:0008006" key="4">
    <source>
        <dbReference type="Google" id="ProtNLM"/>
    </source>
</evidence>
<dbReference type="OrthoDB" id="6707299at2"/>
<keyword evidence="1" id="KW-0472">Membrane</keyword>
<keyword evidence="3" id="KW-1185">Reference proteome</keyword>
<evidence type="ECO:0000313" key="2">
    <source>
        <dbReference type="EMBL" id="TEU30834.1"/>
    </source>
</evidence>
<proteinExistence type="predicted"/>
<dbReference type="Proteomes" id="UP000297834">
    <property type="component" value="Unassembled WGS sequence"/>
</dbReference>
<dbReference type="AlphaFoldDB" id="A0A4Y7XG28"/>
<feature type="transmembrane region" description="Helical" evidence="1">
    <location>
        <begin position="47"/>
        <end position="69"/>
    </location>
</feature>
<evidence type="ECO:0000256" key="1">
    <source>
        <dbReference type="SAM" id="Phobius"/>
    </source>
</evidence>
<sequence length="108" mass="11985">MMTPHDPFIHKIVQTLEKQAHHHPETNKVLEHVMSSIQQRPAARRHIWAMSGFALAAAITGISLAPTLLSHQPNVEPQTVSTAKLSPQMIEDLEMLSLLGTETKKYGS</sequence>
<reference evidence="2 3" key="1">
    <citation type="submission" date="2019-03" db="EMBL/GenBank/DDBJ databases">
        <title>Alkanindiges illinoisensis: a potential pathogenic isolated from ascites of a gastric cancer patient with abdominal metastasis.</title>
        <authorList>
            <person name="Hu X."/>
            <person name="Yang B."/>
            <person name="Yan X."/>
            <person name="Lin L."/>
            <person name="Zhao H."/>
            <person name="Zhou F."/>
            <person name="Su B."/>
            <person name="Chen J."/>
            <person name="Rui Y."/>
            <person name="Wang Q."/>
            <person name="Zheng L."/>
        </authorList>
    </citation>
    <scope>NUCLEOTIDE SEQUENCE [LARGE SCALE GENOMIC DNA]</scope>
    <source>
        <strain evidence="2 3">NFYY 23406</strain>
    </source>
</reference>
<accession>A0A4Y7XG28</accession>